<proteinExistence type="predicted"/>
<sequence length="62" mass="7474">MFFKFFLIFLFKSNNKSLQFLILNELFVCISGMWYTRTIELAFTLIQKSRKKICSFILGKYC</sequence>
<evidence type="ECO:0000313" key="1">
    <source>
        <dbReference type="EMBL" id="KAF7636213.1"/>
    </source>
</evidence>
<comment type="caution">
    <text evidence="1">The sequence shown here is derived from an EMBL/GenBank/DDBJ whole genome shotgun (WGS) entry which is preliminary data.</text>
</comment>
<protein>
    <submittedName>
        <fullName evidence="1">Uncharacterized protein</fullName>
    </submittedName>
</protein>
<name>A0A8S9ZRY9_9BILA</name>
<keyword evidence="2" id="KW-1185">Reference proteome</keyword>
<gene>
    <name evidence="1" type="ORF">Mgra_00004342</name>
</gene>
<organism evidence="1 2">
    <name type="scientific">Meloidogyne graminicola</name>
    <dbReference type="NCBI Taxonomy" id="189291"/>
    <lineage>
        <taxon>Eukaryota</taxon>
        <taxon>Metazoa</taxon>
        <taxon>Ecdysozoa</taxon>
        <taxon>Nematoda</taxon>
        <taxon>Chromadorea</taxon>
        <taxon>Rhabditida</taxon>
        <taxon>Tylenchina</taxon>
        <taxon>Tylenchomorpha</taxon>
        <taxon>Tylenchoidea</taxon>
        <taxon>Meloidogynidae</taxon>
        <taxon>Meloidogyninae</taxon>
        <taxon>Meloidogyne</taxon>
    </lineage>
</organism>
<dbReference type="Proteomes" id="UP000605970">
    <property type="component" value="Unassembled WGS sequence"/>
</dbReference>
<accession>A0A8S9ZRY9</accession>
<dbReference type="AlphaFoldDB" id="A0A8S9ZRY9"/>
<evidence type="ECO:0000313" key="2">
    <source>
        <dbReference type="Proteomes" id="UP000605970"/>
    </source>
</evidence>
<reference evidence="1" key="1">
    <citation type="journal article" date="2020" name="Ecol. Evol.">
        <title>Genome structure and content of the rice root-knot nematode (Meloidogyne graminicola).</title>
        <authorList>
            <person name="Phan N.T."/>
            <person name="Danchin E.G.J."/>
            <person name="Klopp C."/>
            <person name="Perfus-Barbeoch L."/>
            <person name="Kozlowski D.K."/>
            <person name="Koutsovoulos G.D."/>
            <person name="Lopez-Roques C."/>
            <person name="Bouchez O."/>
            <person name="Zahm M."/>
            <person name="Besnard G."/>
            <person name="Bellafiore S."/>
        </authorList>
    </citation>
    <scope>NUCLEOTIDE SEQUENCE</scope>
    <source>
        <strain evidence="1">VN-18</strain>
    </source>
</reference>
<dbReference type="EMBL" id="JABEBT010000032">
    <property type="protein sequence ID" value="KAF7636213.1"/>
    <property type="molecule type" value="Genomic_DNA"/>
</dbReference>